<reference evidence="1" key="1">
    <citation type="submission" date="2019-08" db="EMBL/GenBank/DDBJ databases">
        <authorList>
            <person name="Liu F."/>
        </authorList>
    </citation>
    <scope>NUCLEOTIDE SEQUENCE [LARGE SCALE GENOMIC DNA]</scope>
    <source>
        <strain evidence="1">PA1801</strain>
        <tissue evidence="1">Leaf</tissue>
    </source>
</reference>
<accession>A0A5B6VMN4</accession>
<keyword evidence="2" id="KW-1185">Reference proteome</keyword>
<name>A0A5B6VMN4_9ROSI</name>
<evidence type="ECO:0000313" key="1">
    <source>
        <dbReference type="EMBL" id="KAA3470381.1"/>
    </source>
</evidence>
<dbReference type="EMBL" id="SMMG02000006">
    <property type="protein sequence ID" value="KAA3470381.1"/>
    <property type="molecule type" value="Genomic_DNA"/>
</dbReference>
<dbReference type="OrthoDB" id="1002106at2759"/>
<sequence length="105" mass="11891">MTELPSSSFLKLDRIDVLLFGKATSREEIKTTLFDMVPLKTLGSDGLNAHFFQKKWDLIGGAFCEWVQKVIANQFKVVFPKIIEKEPASFIAGRNIVDKSLFPNK</sequence>
<evidence type="ECO:0000313" key="2">
    <source>
        <dbReference type="Proteomes" id="UP000325315"/>
    </source>
</evidence>
<gene>
    <name evidence="1" type="ORF">EPI10_016094</name>
</gene>
<comment type="caution">
    <text evidence="1">The sequence shown here is derived from an EMBL/GenBank/DDBJ whole genome shotgun (WGS) entry which is preliminary data.</text>
</comment>
<protein>
    <submittedName>
        <fullName evidence="1">Tyrosine decarboxylase 1-like</fullName>
    </submittedName>
</protein>
<proteinExistence type="predicted"/>
<organism evidence="1 2">
    <name type="scientific">Gossypium australe</name>
    <dbReference type="NCBI Taxonomy" id="47621"/>
    <lineage>
        <taxon>Eukaryota</taxon>
        <taxon>Viridiplantae</taxon>
        <taxon>Streptophyta</taxon>
        <taxon>Embryophyta</taxon>
        <taxon>Tracheophyta</taxon>
        <taxon>Spermatophyta</taxon>
        <taxon>Magnoliopsida</taxon>
        <taxon>eudicotyledons</taxon>
        <taxon>Gunneridae</taxon>
        <taxon>Pentapetalae</taxon>
        <taxon>rosids</taxon>
        <taxon>malvids</taxon>
        <taxon>Malvales</taxon>
        <taxon>Malvaceae</taxon>
        <taxon>Malvoideae</taxon>
        <taxon>Gossypium</taxon>
    </lineage>
</organism>
<dbReference type="Proteomes" id="UP000325315">
    <property type="component" value="Unassembled WGS sequence"/>
</dbReference>
<dbReference type="AlphaFoldDB" id="A0A5B6VMN4"/>